<organism evidence="2 3">
    <name type="scientific">Coregonus suidteri</name>
    <dbReference type="NCBI Taxonomy" id="861788"/>
    <lineage>
        <taxon>Eukaryota</taxon>
        <taxon>Metazoa</taxon>
        <taxon>Chordata</taxon>
        <taxon>Craniata</taxon>
        <taxon>Vertebrata</taxon>
        <taxon>Euteleostomi</taxon>
        <taxon>Actinopterygii</taxon>
        <taxon>Neopterygii</taxon>
        <taxon>Teleostei</taxon>
        <taxon>Protacanthopterygii</taxon>
        <taxon>Salmoniformes</taxon>
        <taxon>Salmonidae</taxon>
        <taxon>Coregoninae</taxon>
        <taxon>Coregonus</taxon>
    </lineage>
</organism>
<evidence type="ECO:0000313" key="3">
    <source>
        <dbReference type="Proteomes" id="UP001356427"/>
    </source>
</evidence>
<evidence type="ECO:0000313" key="2">
    <source>
        <dbReference type="EMBL" id="KAK6315224.1"/>
    </source>
</evidence>
<feature type="compositionally biased region" description="Polar residues" evidence="1">
    <location>
        <begin position="107"/>
        <end position="117"/>
    </location>
</feature>
<reference evidence="2 3" key="1">
    <citation type="submission" date="2021-04" db="EMBL/GenBank/DDBJ databases">
        <authorList>
            <person name="De Guttry C."/>
            <person name="Zahm M."/>
            <person name="Klopp C."/>
            <person name="Cabau C."/>
            <person name="Louis A."/>
            <person name="Berthelot C."/>
            <person name="Parey E."/>
            <person name="Roest Crollius H."/>
            <person name="Montfort J."/>
            <person name="Robinson-Rechavi M."/>
            <person name="Bucao C."/>
            <person name="Bouchez O."/>
            <person name="Gislard M."/>
            <person name="Lluch J."/>
            <person name="Milhes M."/>
            <person name="Lampietro C."/>
            <person name="Lopez Roques C."/>
            <person name="Donnadieu C."/>
            <person name="Braasch I."/>
            <person name="Desvignes T."/>
            <person name="Postlethwait J."/>
            <person name="Bobe J."/>
            <person name="Wedekind C."/>
            <person name="Guiguen Y."/>
        </authorList>
    </citation>
    <scope>NUCLEOTIDE SEQUENCE [LARGE SCALE GENOMIC DNA]</scope>
    <source>
        <strain evidence="2">Cs_M1</strain>
        <tissue evidence="2">Blood</tissue>
    </source>
</reference>
<accession>A0AAN8LRM7</accession>
<feature type="region of interest" description="Disordered" evidence="1">
    <location>
        <begin position="1"/>
        <end position="130"/>
    </location>
</feature>
<feature type="compositionally biased region" description="Basic and acidic residues" evidence="1">
    <location>
        <begin position="43"/>
        <end position="81"/>
    </location>
</feature>
<dbReference type="Proteomes" id="UP001356427">
    <property type="component" value="Unassembled WGS sequence"/>
</dbReference>
<evidence type="ECO:0000256" key="1">
    <source>
        <dbReference type="SAM" id="MobiDB-lite"/>
    </source>
</evidence>
<name>A0AAN8LRM7_9TELE</name>
<comment type="caution">
    <text evidence="2">The sequence shown here is derived from an EMBL/GenBank/DDBJ whole genome shotgun (WGS) entry which is preliminary data.</text>
</comment>
<keyword evidence="3" id="KW-1185">Reference proteome</keyword>
<dbReference type="AlphaFoldDB" id="A0AAN8LRM7"/>
<gene>
    <name evidence="2" type="ORF">J4Q44_G00147530</name>
</gene>
<sequence length="130" mass="14518">MLWSSHRLGWSGDKLSPRTVGPAQPGERTTTIIHWPEPGVQGGDERGGEHSFFRQLKKGEQRMKSEVLEDKARDQEEERRRELRRGRSAFLDRLQGGGTGVAGGQMESLTQHTSPQSGERRPIQTLSGLS</sequence>
<proteinExistence type="predicted"/>
<protein>
    <submittedName>
        <fullName evidence="2">Uncharacterized protein</fullName>
    </submittedName>
</protein>
<dbReference type="EMBL" id="JAGTTL010000012">
    <property type="protein sequence ID" value="KAK6315224.1"/>
    <property type="molecule type" value="Genomic_DNA"/>
</dbReference>